<dbReference type="AlphaFoldDB" id="A0A0B7AYK6"/>
<feature type="compositionally biased region" description="Polar residues" evidence="1">
    <location>
        <begin position="1"/>
        <end position="18"/>
    </location>
</feature>
<accession>A0A0B7AYK6</accession>
<evidence type="ECO:0000256" key="1">
    <source>
        <dbReference type="SAM" id="MobiDB-lite"/>
    </source>
</evidence>
<dbReference type="EMBL" id="HACG01038842">
    <property type="protein sequence ID" value="CEK85707.1"/>
    <property type="molecule type" value="Transcribed_RNA"/>
</dbReference>
<proteinExistence type="predicted"/>
<gene>
    <name evidence="2" type="primary">ORF149765</name>
</gene>
<feature type="non-terminal residue" evidence="2">
    <location>
        <position position="85"/>
    </location>
</feature>
<reference evidence="2" key="1">
    <citation type="submission" date="2014-12" db="EMBL/GenBank/DDBJ databases">
        <title>Insight into the proteome of Arion vulgaris.</title>
        <authorList>
            <person name="Aradska J."/>
            <person name="Bulat T."/>
            <person name="Smidak R."/>
            <person name="Sarate P."/>
            <person name="Gangsoo J."/>
            <person name="Sialana F."/>
            <person name="Bilban M."/>
            <person name="Lubec G."/>
        </authorList>
    </citation>
    <scope>NUCLEOTIDE SEQUENCE</scope>
    <source>
        <tissue evidence="2">Skin</tissue>
    </source>
</reference>
<protein>
    <submittedName>
        <fullName evidence="2">Uncharacterized protein</fullName>
    </submittedName>
</protein>
<evidence type="ECO:0000313" key="2">
    <source>
        <dbReference type="EMBL" id="CEK85707.1"/>
    </source>
</evidence>
<organism evidence="2">
    <name type="scientific">Arion vulgaris</name>
    <dbReference type="NCBI Taxonomy" id="1028688"/>
    <lineage>
        <taxon>Eukaryota</taxon>
        <taxon>Metazoa</taxon>
        <taxon>Spiralia</taxon>
        <taxon>Lophotrochozoa</taxon>
        <taxon>Mollusca</taxon>
        <taxon>Gastropoda</taxon>
        <taxon>Heterobranchia</taxon>
        <taxon>Euthyneura</taxon>
        <taxon>Panpulmonata</taxon>
        <taxon>Eupulmonata</taxon>
        <taxon>Stylommatophora</taxon>
        <taxon>Helicina</taxon>
        <taxon>Arionoidea</taxon>
        <taxon>Arionidae</taxon>
        <taxon>Arion</taxon>
    </lineage>
</organism>
<name>A0A0B7AYK6_9EUPU</name>
<sequence>RNPTFISQHSNFASSSGRKNFGSGVATERSSTLRPVVQIFDDLGNDVTPLPLLHIDPSLMKKTQANLLAEGSVGTPTDLMSQASA</sequence>
<feature type="non-terminal residue" evidence="2">
    <location>
        <position position="1"/>
    </location>
</feature>
<feature type="region of interest" description="Disordered" evidence="1">
    <location>
        <begin position="1"/>
        <end position="27"/>
    </location>
</feature>